<feature type="domain" description="DUF4378" evidence="3">
    <location>
        <begin position="815"/>
        <end position="982"/>
    </location>
</feature>
<feature type="region of interest" description="Disordered" evidence="2">
    <location>
        <begin position="159"/>
        <end position="203"/>
    </location>
</feature>
<dbReference type="AlphaFoldDB" id="A0A9Q1H0D7"/>
<dbReference type="InterPro" id="IPR025486">
    <property type="entry name" value="DUF4378"/>
</dbReference>
<name>A0A9Q1H0D7_9CARY</name>
<feature type="compositionally biased region" description="Low complexity" evidence="2">
    <location>
        <begin position="159"/>
        <end position="169"/>
    </location>
</feature>
<dbReference type="OrthoDB" id="446244at2759"/>
<feature type="region of interest" description="Disordered" evidence="2">
    <location>
        <begin position="124"/>
        <end position="146"/>
    </location>
</feature>
<feature type="coiled-coil region" evidence="1">
    <location>
        <begin position="770"/>
        <end position="819"/>
    </location>
</feature>
<comment type="caution">
    <text evidence="4">The sequence shown here is derived from an EMBL/GenBank/DDBJ whole genome shotgun (WGS) entry which is preliminary data.</text>
</comment>
<evidence type="ECO:0000259" key="3">
    <source>
        <dbReference type="Pfam" id="PF14309"/>
    </source>
</evidence>
<proteinExistence type="predicted"/>
<feature type="compositionally biased region" description="Basic and acidic residues" evidence="2">
    <location>
        <begin position="192"/>
        <end position="203"/>
    </location>
</feature>
<sequence length="1000" mass="114215">MGGLLHLFDFHQGHIRRKHKKKGDVAVDAPRNSLDLPAETCQSHYANGDGKQVVILYSSLRKMHSQVMDSSIVLVYLEEDFQAKDLAKRSYYPTIASTNNFINDEILKRSSNKQNAPSIVAKLMGMDESPVDTPEDQSLKDISDKREFKDRKIQHIEKVSALSSSNKSKPPSKKEHHSYKDAYLHPWSSGKNSEKPHPRVHPQEKELQKFKKEFEAWQAARFLECARVVELGNIPEQWLAQLHLTKEKMALYETSRKEVIKKSMEHNVDMAKSRSVHIGDSQYLPYKKETLPAEHKESSSYSSRGSSRDFEQLSLKDSDQNSNKSSAPSRIVVLKPGPDSFCTTDESWVSSSCSVEDRDCIEDLLEEVKQRLKFEMQGKTFRNGFMVRGGGIETPFKEKPAFTKQASQPLVKRTKANITRDLRRKLLRSESVRSYQSEFQVHELAPSFPELMNKDERTFLGRKLLRSESARLYQTQFHVNQLAPSSPESMGKEERKLHRSESARFYQTEFDFNELAPSSPELMSRATGKFVSERLRNALNGENRQNLVSDGFSRMPWCDDARERLEKARDILNAAAGRNYWRDKNYEVASPASPARPFKHEIADNGNFLEQASPRNLVRSLSAPVSGTSFGKLLLEDRYISTGAHIKRKHEVPEKLSTNAKGQRKDSFNFREKVSTIKYSLSLRKRLLSRKFQSMDLSQSNEFDSAQYMMNGPTIITFRDRIDNSTEVPPSPASVCSTPHEDLWKTTDCPSPISNSDVTSVGDHSVGNVFREISSNLTELRKQLNQLEYEPSEITSVTEEQLEQEEEDCEDEAEAYIKHLLITSGLYDGACDKSCSRYDPYMKPLSNWVFEKVEESYRKPPTDIEEVANDNNERGSDRKLFFDLLNEALTVVLGPPRSLSKFRRKLIDTAPLPHPQGRKLLDRVWQMISEYSNPAVDSDTYSLDDIVAHDLNIMPWGNLIDEEITSMGKELECQITGELVQELVMEMQLSQCTDANSFNS</sequence>
<organism evidence="4 5">
    <name type="scientific">Carnegiea gigantea</name>
    <dbReference type="NCBI Taxonomy" id="171969"/>
    <lineage>
        <taxon>Eukaryota</taxon>
        <taxon>Viridiplantae</taxon>
        <taxon>Streptophyta</taxon>
        <taxon>Embryophyta</taxon>
        <taxon>Tracheophyta</taxon>
        <taxon>Spermatophyta</taxon>
        <taxon>Magnoliopsida</taxon>
        <taxon>eudicotyledons</taxon>
        <taxon>Gunneridae</taxon>
        <taxon>Pentapetalae</taxon>
        <taxon>Caryophyllales</taxon>
        <taxon>Cactineae</taxon>
        <taxon>Cactaceae</taxon>
        <taxon>Cactoideae</taxon>
        <taxon>Echinocereeae</taxon>
        <taxon>Carnegiea</taxon>
    </lineage>
</organism>
<dbReference type="EMBL" id="JAKOGI010001089">
    <property type="protein sequence ID" value="KAJ8427823.1"/>
    <property type="molecule type" value="Genomic_DNA"/>
</dbReference>
<protein>
    <recommendedName>
        <fullName evidence="3">DUF4378 domain-containing protein</fullName>
    </recommendedName>
</protein>
<dbReference type="Pfam" id="PF14309">
    <property type="entry name" value="DUF4378"/>
    <property type="match status" value="1"/>
</dbReference>
<accession>A0A9Q1H0D7</accession>
<dbReference type="Proteomes" id="UP001153076">
    <property type="component" value="Unassembled WGS sequence"/>
</dbReference>
<keyword evidence="5" id="KW-1185">Reference proteome</keyword>
<feature type="region of interest" description="Disordered" evidence="2">
    <location>
        <begin position="294"/>
        <end position="331"/>
    </location>
</feature>
<evidence type="ECO:0000313" key="4">
    <source>
        <dbReference type="EMBL" id="KAJ8427823.1"/>
    </source>
</evidence>
<gene>
    <name evidence="4" type="ORF">Cgig2_001634</name>
</gene>
<keyword evidence="1" id="KW-0175">Coiled coil</keyword>
<evidence type="ECO:0000313" key="5">
    <source>
        <dbReference type="Proteomes" id="UP001153076"/>
    </source>
</evidence>
<dbReference type="PANTHER" id="PTHR40836:SF4">
    <property type="entry name" value="RB1-INDUCIBLE COILED-COIL PROTEIN"/>
    <property type="match status" value="1"/>
</dbReference>
<reference evidence="4" key="1">
    <citation type="submission" date="2022-04" db="EMBL/GenBank/DDBJ databases">
        <title>Carnegiea gigantea Genome sequencing and assembly v2.</title>
        <authorList>
            <person name="Copetti D."/>
            <person name="Sanderson M.J."/>
            <person name="Burquez A."/>
            <person name="Wojciechowski M.F."/>
        </authorList>
    </citation>
    <scope>NUCLEOTIDE SEQUENCE</scope>
    <source>
        <strain evidence="4">SGP5-SGP5p</strain>
        <tissue evidence="4">Aerial part</tissue>
    </source>
</reference>
<evidence type="ECO:0000256" key="1">
    <source>
        <dbReference type="SAM" id="Coils"/>
    </source>
</evidence>
<evidence type="ECO:0000256" key="2">
    <source>
        <dbReference type="SAM" id="MobiDB-lite"/>
    </source>
</evidence>
<feature type="compositionally biased region" description="Basic and acidic residues" evidence="2">
    <location>
        <begin position="306"/>
        <end position="319"/>
    </location>
</feature>
<dbReference type="PANTHER" id="PTHR40836">
    <property type="entry name" value="RB1-INDUCIBLE COILED-COIL PROTEIN"/>
    <property type="match status" value="1"/>
</dbReference>
<feature type="compositionally biased region" description="Basic and acidic residues" evidence="2">
    <location>
        <begin position="137"/>
        <end position="146"/>
    </location>
</feature>